<proteinExistence type="inferred from homology"/>
<feature type="compositionally biased region" description="Polar residues" evidence="2">
    <location>
        <begin position="118"/>
        <end position="127"/>
    </location>
</feature>
<dbReference type="PANTHER" id="PTHR28532">
    <property type="entry name" value="GEO13458P1"/>
    <property type="match status" value="1"/>
</dbReference>
<accession>A0ABR3DTW6</accession>
<dbReference type="InterPro" id="IPR052436">
    <property type="entry name" value="LTO1_adapter"/>
</dbReference>
<comment type="caution">
    <text evidence="4">The sequence shown here is derived from an EMBL/GenBank/DDBJ whole genome shotgun (WGS) entry which is preliminary data.</text>
</comment>
<feature type="region of interest" description="Disordered" evidence="2">
    <location>
        <begin position="93"/>
        <end position="153"/>
    </location>
</feature>
<evidence type="ECO:0000259" key="3">
    <source>
        <dbReference type="Pfam" id="PF09811"/>
    </source>
</evidence>
<name>A0ABR3DTW6_NEUIN</name>
<comment type="similarity">
    <text evidence="1">Belongs to the LTO1 family.</text>
</comment>
<evidence type="ECO:0000256" key="2">
    <source>
        <dbReference type="SAM" id="MobiDB-lite"/>
    </source>
</evidence>
<feature type="compositionally biased region" description="Gly residues" evidence="2">
    <location>
        <begin position="226"/>
        <end position="242"/>
    </location>
</feature>
<dbReference type="Pfam" id="PF09811">
    <property type="entry name" value="Yae1_N"/>
    <property type="match status" value="1"/>
</dbReference>
<evidence type="ECO:0000313" key="4">
    <source>
        <dbReference type="EMBL" id="KAL0476057.1"/>
    </source>
</evidence>
<protein>
    <recommendedName>
        <fullName evidence="3">Essential protein Yae1 N-terminal domain-containing protein</fullName>
    </recommendedName>
</protein>
<organism evidence="4 5">
    <name type="scientific">Neurospora intermedia</name>
    <dbReference type="NCBI Taxonomy" id="5142"/>
    <lineage>
        <taxon>Eukaryota</taxon>
        <taxon>Fungi</taxon>
        <taxon>Dikarya</taxon>
        <taxon>Ascomycota</taxon>
        <taxon>Pezizomycotina</taxon>
        <taxon>Sordariomycetes</taxon>
        <taxon>Sordariomycetidae</taxon>
        <taxon>Sordariales</taxon>
        <taxon>Sordariaceae</taxon>
        <taxon>Neurospora</taxon>
    </lineage>
</organism>
<feature type="compositionally biased region" description="Low complexity" evidence="2">
    <location>
        <begin position="128"/>
        <end position="144"/>
    </location>
</feature>
<dbReference type="PANTHER" id="PTHR28532:SF1">
    <property type="entry name" value="ORAL CANCER OVEREXPRESSED 1"/>
    <property type="match status" value="1"/>
</dbReference>
<evidence type="ECO:0000256" key="1">
    <source>
        <dbReference type="ARBA" id="ARBA00038090"/>
    </source>
</evidence>
<feature type="domain" description="Essential protein Yae1 N-terminal" evidence="3">
    <location>
        <begin position="34"/>
        <end position="72"/>
    </location>
</feature>
<feature type="compositionally biased region" description="Low complexity" evidence="2">
    <location>
        <begin position="93"/>
        <end position="117"/>
    </location>
</feature>
<gene>
    <name evidence="4" type="ORF">QR685DRAFT_490246</name>
</gene>
<dbReference type="InterPro" id="IPR019191">
    <property type="entry name" value="Essential_protein_Yae1_N"/>
</dbReference>
<reference evidence="4 5" key="1">
    <citation type="submission" date="2023-09" db="EMBL/GenBank/DDBJ databases">
        <title>Multi-omics analysis of a traditional fermented food reveals byproduct-associated fungal strains for waste-to-food upcycling.</title>
        <authorList>
            <consortium name="Lawrence Berkeley National Laboratory"/>
            <person name="Rekdal V.M."/>
            <person name="Villalobos-Escobedo J.M."/>
            <person name="Rodriguez-Valeron N."/>
            <person name="Garcia M.O."/>
            <person name="Vasquez D.P."/>
            <person name="Damayanti I."/>
            <person name="Sorensen P.M."/>
            <person name="Baidoo E.E."/>
            <person name="De Carvalho A.C."/>
            <person name="Riley R."/>
            <person name="Lipzen A."/>
            <person name="He G."/>
            <person name="Yan M."/>
            <person name="Haridas S."/>
            <person name="Daum C."/>
            <person name="Yoshinaga Y."/>
            <person name="Ng V."/>
            <person name="Grigoriev I.V."/>
            <person name="Munk R."/>
            <person name="Nuraida L."/>
            <person name="Wijaya C.H."/>
            <person name="Morales P.-C."/>
            <person name="Keasling J.D."/>
        </authorList>
    </citation>
    <scope>NUCLEOTIDE SEQUENCE [LARGE SCALE GENOMIC DNA]</scope>
    <source>
        <strain evidence="4 5">FGSC 2613</strain>
    </source>
</reference>
<feature type="region of interest" description="Disordered" evidence="2">
    <location>
        <begin position="215"/>
        <end position="258"/>
    </location>
</feature>
<evidence type="ECO:0000313" key="5">
    <source>
        <dbReference type="Proteomes" id="UP001451303"/>
    </source>
</evidence>
<dbReference type="EMBL" id="JAVLET010000001">
    <property type="protein sequence ID" value="KAL0476057.1"/>
    <property type="molecule type" value="Genomic_DNA"/>
</dbReference>
<dbReference type="Proteomes" id="UP001451303">
    <property type="component" value="Unassembled WGS sequence"/>
</dbReference>
<keyword evidence="5" id="KW-1185">Reference proteome</keyword>
<sequence length="258" mass="28092">MASSHTHQPPPNVDDPFDFENSLLNLEEDFYQQGYAQGVSDGAKAGRTEGRQLGLEKGFQKFVQSGRLHGRAIVWANRLPSKQDVRRRHHLLLQQQQQSSQQPQSQSQSLSQEEQSQNQGKSESQNVENTLENLTLGGTNTNTNKPEMTEKKKEELRLLPNNARLEKHVSTLFALVETDTLAKENTDDAVNDFDDRLKRAQGKAKIVERMVGEISERKRANPPAAAGGGAGEGSGAGAGAGTGTPIAGVDLGRIGNEV</sequence>